<dbReference type="SUPFAM" id="SSF53955">
    <property type="entry name" value="Lysozyme-like"/>
    <property type="match status" value="1"/>
</dbReference>
<feature type="transmembrane region" description="Helical" evidence="1">
    <location>
        <begin position="25"/>
        <end position="46"/>
    </location>
</feature>
<protein>
    <recommendedName>
        <fullName evidence="2">Transglycosylase SLT domain-containing protein</fullName>
    </recommendedName>
</protein>
<evidence type="ECO:0000259" key="2">
    <source>
        <dbReference type="Pfam" id="PF01464"/>
    </source>
</evidence>
<dbReference type="Pfam" id="PF01464">
    <property type="entry name" value="SLT"/>
    <property type="match status" value="1"/>
</dbReference>
<dbReference type="EMBL" id="PCWS01000149">
    <property type="protein sequence ID" value="PIR07712.1"/>
    <property type="molecule type" value="Genomic_DNA"/>
</dbReference>
<dbReference type="Gene3D" id="1.10.530.10">
    <property type="match status" value="1"/>
</dbReference>
<dbReference type="Proteomes" id="UP000230707">
    <property type="component" value="Unassembled WGS sequence"/>
</dbReference>
<keyword evidence="1" id="KW-0812">Transmembrane</keyword>
<organism evidence="3 4">
    <name type="scientific">Candidatus Gottesmanbacteria bacterium CG11_big_fil_rev_8_21_14_0_20_37_11</name>
    <dbReference type="NCBI Taxonomy" id="1974575"/>
    <lineage>
        <taxon>Bacteria</taxon>
        <taxon>Candidatus Gottesmaniibacteriota</taxon>
    </lineage>
</organism>
<gene>
    <name evidence="3" type="ORF">COV53_06850</name>
</gene>
<keyword evidence="1" id="KW-0472">Membrane</keyword>
<evidence type="ECO:0000313" key="3">
    <source>
        <dbReference type="EMBL" id="PIR07712.1"/>
    </source>
</evidence>
<proteinExistence type="predicted"/>
<keyword evidence="1" id="KW-1133">Transmembrane helix</keyword>
<accession>A0A2H0NFP4</accession>
<dbReference type="InterPro" id="IPR023346">
    <property type="entry name" value="Lysozyme-like_dom_sf"/>
</dbReference>
<evidence type="ECO:0000256" key="1">
    <source>
        <dbReference type="SAM" id="Phobius"/>
    </source>
</evidence>
<dbReference type="InterPro" id="IPR008258">
    <property type="entry name" value="Transglycosylase_SLT_dom_1"/>
</dbReference>
<feature type="domain" description="Transglycosylase SLT" evidence="2">
    <location>
        <begin position="125"/>
        <end position="193"/>
    </location>
</feature>
<reference evidence="3 4" key="1">
    <citation type="submission" date="2017-09" db="EMBL/GenBank/DDBJ databases">
        <title>Depth-based differentiation of microbial function through sediment-hosted aquifers and enrichment of novel symbionts in the deep terrestrial subsurface.</title>
        <authorList>
            <person name="Probst A.J."/>
            <person name="Ladd B."/>
            <person name="Jarett J.K."/>
            <person name="Geller-Mcgrath D.E."/>
            <person name="Sieber C.M."/>
            <person name="Emerson J.B."/>
            <person name="Anantharaman K."/>
            <person name="Thomas B.C."/>
            <person name="Malmstrom R."/>
            <person name="Stieglmeier M."/>
            <person name="Klingl A."/>
            <person name="Woyke T."/>
            <person name="Ryan C.M."/>
            <person name="Banfield J.F."/>
        </authorList>
    </citation>
    <scope>NUCLEOTIDE SEQUENCE [LARGE SCALE GENOMIC DNA]</scope>
    <source>
        <strain evidence="3">CG11_big_fil_rev_8_21_14_0_20_37_11</strain>
    </source>
</reference>
<name>A0A2H0NFP4_9BACT</name>
<comment type="caution">
    <text evidence="3">The sequence shown here is derived from an EMBL/GenBank/DDBJ whole genome shotgun (WGS) entry which is preliminary data.</text>
</comment>
<evidence type="ECO:0000313" key="4">
    <source>
        <dbReference type="Proteomes" id="UP000230707"/>
    </source>
</evidence>
<sequence length="209" mass="23850">MKFIVFKIEKIFLYIYVFYKDKKNYTVIGILLTAPFILIFSIYYQLSISGKITGKDIDIQSTNINNVDIIPTIFSTSISNTQNLSTFEYIVITETPTPTPTKKPTPTPKPTLITSDKLDRLFSLYSDEFKVDKELLKIIAYCESKMNPFAENKQYAGLFQFSENSWESTRRNMGLNPDLQLRFNAGESIRTAAFKIANGGLGSWPNCNK</sequence>
<dbReference type="AlphaFoldDB" id="A0A2H0NFP4"/>